<gene>
    <name evidence="9" type="ORF">HF325_000906</name>
</gene>
<evidence type="ECO:0000256" key="4">
    <source>
        <dbReference type="ARBA" id="ARBA00023242"/>
    </source>
</evidence>
<evidence type="ECO:0000259" key="6">
    <source>
        <dbReference type="Pfam" id="PF11262"/>
    </source>
</evidence>
<feature type="coiled-coil region" evidence="5">
    <location>
        <begin position="613"/>
        <end position="640"/>
    </location>
</feature>
<comment type="caution">
    <text evidence="9">The sequence shown here is derived from an EMBL/GenBank/DDBJ whole genome shotgun (WGS) entry which is preliminary data.</text>
</comment>
<dbReference type="InterPro" id="IPR021418">
    <property type="entry name" value="THO_THOC2_C"/>
</dbReference>
<comment type="subcellular location">
    <subcellularLocation>
        <location evidence="1">Nucleus</location>
    </subcellularLocation>
</comment>
<dbReference type="GO" id="GO:0003729">
    <property type="term" value="F:mRNA binding"/>
    <property type="evidence" value="ECO:0007669"/>
    <property type="project" value="TreeGrafter"/>
</dbReference>
<dbReference type="Pfam" id="PF11732">
    <property type="entry name" value="Thoc2"/>
    <property type="match status" value="1"/>
</dbReference>
<dbReference type="PANTHER" id="PTHR21597">
    <property type="entry name" value="THO2 PROTEIN"/>
    <property type="match status" value="1"/>
</dbReference>
<dbReference type="Pfam" id="PF11262">
    <property type="entry name" value="Tho2"/>
    <property type="match status" value="1"/>
</dbReference>
<accession>A0A8H7GZI4</accession>
<evidence type="ECO:0000259" key="8">
    <source>
        <dbReference type="Pfam" id="PF16134"/>
    </source>
</evidence>
<dbReference type="InterPro" id="IPR021726">
    <property type="entry name" value="THO_THOC2_N"/>
</dbReference>
<protein>
    <recommendedName>
        <fullName evidence="3">THO complex subunit 2</fullName>
    </recommendedName>
</protein>
<dbReference type="AlphaFoldDB" id="A0A8H7GZI4"/>
<feature type="domain" description="THO complex subunit 2 N-terminal" evidence="8">
    <location>
        <begin position="1"/>
        <end position="313"/>
    </location>
</feature>
<evidence type="ECO:0000259" key="7">
    <source>
        <dbReference type="Pfam" id="PF11732"/>
    </source>
</evidence>
<evidence type="ECO:0000256" key="3">
    <source>
        <dbReference type="ARBA" id="ARBA00019596"/>
    </source>
</evidence>
<dbReference type="PANTHER" id="PTHR21597:SF0">
    <property type="entry name" value="THO COMPLEX SUBUNIT 2"/>
    <property type="match status" value="1"/>
</dbReference>
<comment type="similarity">
    <text evidence="2">Belongs to the THOC2 family.</text>
</comment>
<keyword evidence="4" id="KW-0539">Nucleus</keyword>
<dbReference type="Pfam" id="PF16134">
    <property type="entry name" value="THOC2_N"/>
    <property type="match status" value="1"/>
</dbReference>
<dbReference type="OrthoDB" id="29024at2759"/>
<reference evidence="9" key="1">
    <citation type="submission" date="2020-10" db="EMBL/GenBank/DDBJ databases">
        <title>The Whole-Genome Sequence of Metschnikowia persimmonesis, a Novel Endophytic Yeast Species Isolated from Medicinal Plant Diospyros kaki Thumb.</title>
        <authorList>
            <person name="Rahmat E."/>
            <person name="Kang Y."/>
        </authorList>
    </citation>
    <scope>NUCLEOTIDE SEQUENCE</scope>
    <source>
        <strain evidence="9">KIOM G15050</strain>
    </source>
</reference>
<proteinExistence type="inferred from homology"/>
<dbReference type="GO" id="GO:0006406">
    <property type="term" value="P:mRNA export from nucleus"/>
    <property type="evidence" value="ECO:0007669"/>
    <property type="project" value="InterPro"/>
</dbReference>
<feature type="domain" description="THO complex subunitTHOC2 C-terminal" evidence="6">
    <location>
        <begin position="593"/>
        <end position="732"/>
    </location>
</feature>
<name>A0A8H7GZI4_9ASCO</name>
<dbReference type="GO" id="GO:0000445">
    <property type="term" value="C:THO complex part of transcription export complex"/>
    <property type="evidence" value="ECO:0007669"/>
    <property type="project" value="TreeGrafter"/>
</dbReference>
<feature type="domain" description="THO complex subunitTHOC2 N-terminal" evidence="7">
    <location>
        <begin position="315"/>
        <end position="390"/>
    </location>
</feature>
<dbReference type="Proteomes" id="UP000649328">
    <property type="component" value="Unassembled WGS sequence"/>
</dbReference>
<dbReference type="GO" id="GO:0006397">
    <property type="term" value="P:mRNA processing"/>
    <property type="evidence" value="ECO:0007669"/>
    <property type="project" value="InterPro"/>
</dbReference>
<keyword evidence="10" id="KW-1185">Reference proteome</keyword>
<evidence type="ECO:0000256" key="5">
    <source>
        <dbReference type="SAM" id="Coils"/>
    </source>
</evidence>
<organism evidence="9 10">
    <name type="scientific">Metschnikowia pulcherrima</name>
    <dbReference type="NCBI Taxonomy" id="27326"/>
    <lineage>
        <taxon>Eukaryota</taxon>
        <taxon>Fungi</taxon>
        <taxon>Dikarya</taxon>
        <taxon>Ascomycota</taxon>
        <taxon>Saccharomycotina</taxon>
        <taxon>Pichiomycetes</taxon>
        <taxon>Metschnikowiaceae</taxon>
        <taxon>Metschnikowia</taxon>
    </lineage>
</organism>
<evidence type="ECO:0000313" key="9">
    <source>
        <dbReference type="EMBL" id="KAF8005449.1"/>
    </source>
</evidence>
<evidence type="ECO:0000256" key="1">
    <source>
        <dbReference type="ARBA" id="ARBA00004123"/>
    </source>
</evidence>
<dbReference type="EMBL" id="JACBPP010000001">
    <property type="protein sequence ID" value="KAF8005449.1"/>
    <property type="molecule type" value="Genomic_DNA"/>
</dbReference>
<evidence type="ECO:0000313" key="10">
    <source>
        <dbReference type="Proteomes" id="UP000649328"/>
    </source>
</evidence>
<dbReference type="InterPro" id="IPR040007">
    <property type="entry name" value="Tho2"/>
</dbReference>
<dbReference type="InterPro" id="IPR032302">
    <property type="entry name" value="THOC2_N"/>
</dbReference>
<sequence length="736" mass="83728">MEKLEALYQKELEEKVSRASASSLALAAPLSEEDTEENGDVKVADVSAPKKTVASLLSHNMRFQMLKCFLGNGLYWPSIYILSRYPFLAHLDHDVSVLMHRVLSAIIDPFHRKLSRFTDKELAVFQKSKPTTVPRTMNLVSHEENMASHLYCFKPTTKSHGNRSFTYFYSEWSRGLPALNSAHDLIIVSQQFLKFFGPSLAENTTNFIKLCEIVVASLREDKSDEQKEIWFTYFRNYLLPSVGFIKENPIPVDKAYEILSYFSVDDRFNLYGELHQVMAKSNPFVKIAYGKAEKATKDVLKRLSKENVEPMMRRLAKISLSNPLPCFLAILQQLESYDNLNTLVVDTAAYFNDYGWDNLTLAIMMRLSATGRSNRQANGLNERQWIQSLSKFVGKICQRYPQSIDLDTLIRFLVLSFHMNGNVDLIVLKEILGSMGGIQAITNLTQLQIEMINCGPSMQKIVYETIGDKRYEYRQSGTTLRDSLVKGGAVNELLILLCKINKDTLDSSAASHPKVMTTIRDEVDSVLHLLCTLLEFFGTDVSTLLPIDELIRGYNVPIAWAFEVWRRQLPIIGNDVVQSQILKELPSGYMRLLNLNLFVMFWQLSLYDLNYSSALYDSELAKLQSRVVNLKEEYSFARRDRSVLATTTEKLKSSISKTEFLASTIPPQKADHEKKSHEVDNYLIAQLTDLSAFGDTEAKDFVQLCILPRALHSSIDAVYSAQFVFKLHKLGIRATT</sequence>
<keyword evidence="5" id="KW-0175">Coiled coil</keyword>
<evidence type="ECO:0000256" key="2">
    <source>
        <dbReference type="ARBA" id="ARBA00007857"/>
    </source>
</evidence>